<gene>
    <name evidence="1" type="ORF">A2264_02835</name>
</gene>
<accession>A0A1F4W2L7</accession>
<comment type="caution">
    <text evidence="1">The sequence shown here is derived from an EMBL/GenBank/DDBJ whole genome shotgun (WGS) entry which is preliminary data.</text>
</comment>
<organism evidence="1 2">
    <name type="scientific">candidate division WWE3 bacterium RIFOXYA2_FULL_46_9</name>
    <dbReference type="NCBI Taxonomy" id="1802636"/>
    <lineage>
        <taxon>Bacteria</taxon>
        <taxon>Katanobacteria</taxon>
    </lineage>
</organism>
<dbReference type="EMBL" id="MEVT01000007">
    <property type="protein sequence ID" value="OGC63293.1"/>
    <property type="molecule type" value="Genomic_DNA"/>
</dbReference>
<dbReference type="AlphaFoldDB" id="A0A1F4W2L7"/>
<sequence>MLVNRCLDIIKLLPVTIPLDTNPGSFVLNPCNDIVFVDFTPVNPWRYNDTRQQKNHEALFPSIVNEYSDKHTKYFTPEGRIARFLYHLKNLI</sequence>
<evidence type="ECO:0000313" key="2">
    <source>
        <dbReference type="Proteomes" id="UP000176614"/>
    </source>
</evidence>
<proteinExistence type="predicted"/>
<reference evidence="1 2" key="1">
    <citation type="journal article" date="2016" name="Nat. Commun.">
        <title>Thousands of microbial genomes shed light on interconnected biogeochemical processes in an aquifer system.</title>
        <authorList>
            <person name="Anantharaman K."/>
            <person name="Brown C.T."/>
            <person name="Hug L.A."/>
            <person name="Sharon I."/>
            <person name="Castelle C.J."/>
            <person name="Probst A.J."/>
            <person name="Thomas B.C."/>
            <person name="Singh A."/>
            <person name="Wilkins M.J."/>
            <person name="Karaoz U."/>
            <person name="Brodie E.L."/>
            <person name="Williams K.H."/>
            <person name="Hubbard S.S."/>
            <person name="Banfield J.F."/>
        </authorList>
    </citation>
    <scope>NUCLEOTIDE SEQUENCE [LARGE SCALE GENOMIC DNA]</scope>
</reference>
<dbReference type="Proteomes" id="UP000176614">
    <property type="component" value="Unassembled WGS sequence"/>
</dbReference>
<evidence type="ECO:0000313" key="1">
    <source>
        <dbReference type="EMBL" id="OGC63293.1"/>
    </source>
</evidence>
<protein>
    <submittedName>
        <fullName evidence="1">Uncharacterized protein</fullName>
    </submittedName>
</protein>
<name>A0A1F4W2L7_UNCKA</name>